<dbReference type="AlphaFoldDB" id="A0AAJ0C2C6"/>
<evidence type="ECO:0000256" key="3">
    <source>
        <dbReference type="ARBA" id="ARBA00022603"/>
    </source>
</evidence>
<dbReference type="GeneID" id="85310689"/>
<dbReference type="GO" id="GO:0008033">
    <property type="term" value="P:tRNA processing"/>
    <property type="evidence" value="ECO:0007669"/>
    <property type="project" value="UniProtKB-KW"/>
</dbReference>
<protein>
    <recommendedName>
        <fullName evidence="2">tRNA(Phe) 7-[(3-amino-3-carboxypropyl)-4-demethylwyosine(37)-N(4)]-methyltransferase</fullName>
        <ecNumber evidence="2">2.1.1.282</ecNumber>
    </recommendedName>
    <alternativeName>
        <fullName evidence="7">tRNA(Phe) 7-((3-amino-3-carboxypropyl)-4-demethylwyosine(37)-N(4))-methyltransferase</fullName>
    </alternativeName>
</protein>
<sequence>MHVIPFPSNCDDITPFPTMPPPRFQQEYKAAMKPLPSPHPGFTRKKAKILEQLSVPASEYTDSSPKGSVDEGIRELIDGINSHDGLVTTSSCAGRVSVFVEGRKGVVAAPEEADQPSSVKAARLRPDKPASTAGGKGGGGSWLFVSHDPVDLGGCDDPGGRDVAGLFGLEIPADQARGLEDAGQAPLRLIHFKFEPMILHILTASPSHAQLVLKCGLQAGYRESGAINLLEGKLDAENANPMVAIRSMGLSLESLIGVESDGRRRCIVSLEYLKMLVQIANERFGENEKRIERFWTALQAALDGQKAESREEPRLERDVRRETKKAEGLRRQEELGKERQRPPDEAEILLEPNFF</sequence>
<keyword evidence="6" id="KW-0819">tRNA processing</keyword>
<proteinExistence type="inferred from homology"/>
<dbReference type="InterPro" id="IPR003827">
    <property type="entry name" value="tRNA_yW-synthesising"/>
</dbReference>
<dbReference type="Pfam" id="PF02676">
    <property type="entry name" value="TYW3"/>
    <property type="match status" value="1"/>
</dbReference>
<dbReference type="SUPFAM" id="SSF111278">
    <property type="entry name" value="SSo0622-like"/>
    <property type="match status" value="1"/>
</dbReference>
<keyword evidence="3" id="KW-0489">Methyltransferase</keyword>
<feature type="compositionally biased region" description="Basic and acidic residues" evidence="9">
    <location>
        <begin position="306"/>
        <end position="344"/>
    </location>
</feature>
<dbReference type="Gene3D" id="3.30.1960.10">
    <property type="entry name" value="tRNA wybutosine-synthesizing-like"/>
    <property type="match status" value="1"/>
</dbReference>
<accession>A0AAJ0C2C6</accession>
<evidence type="ECO:0000256" key="2">
    <source>
        <dbReference type="ARBA" id="ARBA00012750"/>
    </source>
</evidence>
<keyword evidence="12" id="KW-1185">Reference proteome</keyword>
<evidence type="ECO:0000256" key="5">
    <source>
        <dbReference type="ARBA" id="ARBA00022691"/>
    </source>
</evidence>
<feature type="region of interest" description="Disordered" evidence="9">
    <location>
        <begin position="306"/>
        <end position="355"/>
    </location>
</feature>
<dbReference type="EMBL" id="MU839004">
    <property type="protein sequence ID" value="KAK1768864.1"/>
    <property type="molecule type" value="Genomic_DNA"/>
</dbReference>
<evidence type="ECO:0000256" key="4">
    <source>
        <dbReference type="ARBA" id="ARBA00022679"/>
    </source>
</evidence>
<dbReference type="PANTHER" id="PTHR48418">
    <property type="entry name" value="TRNA WYBUTOSINE-SYNTHESIZING PROTEIN 3"/>
    <property type="match status" value="1"/>
</dbReference>
<keyword evidence="5" id="KW-0949">S-adenosyl-L-methionine</keyword>
<name>A0AAJ0C2C6_9PEZI</name>
<comment type="catalytic activity">
    <reaction evidence="8">
        <text>4-demethyl-7-[(3S)-3-amino-3-carboxypropyl]wyosine(37) in tRNA(Phe) + S-adenosyl-L-methionine = 7-[(3S)-3-amino-3-carboxypropyl]wyosine(37) in tRNA(Phe) + S-adenosyl-L-homocysteine + H(+)</text>
        <dbReference type="Rhea" id="RHEA:36635"/>
        <dbReference type="Rhea" id="RHEA-COMP:10378"/>
        <dbReference type="Rhea" id="RHEA-COMP:10379"/>
        <dbReference type="ChEBI" id="CHEBI:15378"/>
        <dbReference type="ChEBI" id="CHEBI:57856"/>
        <dbReference type="ChEBI" id="CHEBI:59789"/>
        <dbReference type="ChEBI" id="CHEBI:73543"/>
        <dbReference type="ChEBI" id="CHEBI:73550"/>
        <dbReference type="EC" id="2.1.1.282"/>
    </reaction>
</comment>
<evidence type="ECO:0000313" key="12">
    <source>
        <dbReference type="Proteomes" id="UP001244011"/>
    </source>
</evidence>
<organism evidence="11 12">
    <name type="scientific">Phialemonium atrogriseum</name>
    <dbReference type="NCBI Taxonomy" id="1093897"/>
    <lineage>
        <taxon>Eukaryota</taxon>
        <taxon>Fungi</taxon>
        <taxon>Dikarya</taxon>
        <taxon>Ascomycota</taxon>
        <taxon>Pezizomycotina</taxon>
        <taxon>Sordariomycetes</taxon>
        <taxon>Sordariomycetidae</taxon>
        <taxon>Cephalothecales</taxon>
        <taxon>Cephalothecaceae</taxon>
        <taxon>Phialemonium</taxon>
    </lineage>
</organism>
<dbReference type="InterPro" id="IPR036602">
    <property type="entry name" value="tRNA_yW-synthesising-like_sf"/>
</dbReference>
<dbReference type="Proteomes" id="UP001244011">
    <property type="component" value="Unassembled WGS sequence"/>
</dbReference>
<comment type="caution">
    <text evidence="11">The sequence shown here is derived from an EMBL/GenBank/DDBJ whole genome shotgun (WGS) entry which is preliminary data.</text>
</comment>
<feature type="region of interest" description="Disordered" evidence="9">
    <location>
        <begin position="109"/>
        <end position="138"/>
    </location>
</feature>
<reference evidence="11" key="1">
    <citation type="submission" date="2023-06" db="EMBL/GenBank/DDBJ databases">
        <title>Genome-scale phylogeny and comparative genomics of the fungal order Sordariales.</title>
        <authorList>
            <consortium name="Lawrence Berkeley National Laboratory"/>
            <person name="Hensen N."/>
            <person name="Bonometti L."/>
            <person name="Westerberg I."/>
            <person name="Brannstrom I.O."/>
            <person name="Guillou S."/>
            <person name="Cros-Aarteil S."/>
            <person name="Calhoun S."/>
            <person name="Haridas S."/>
            <person name="Kuo A."/>
            <person name="Mondo S."/>
            <person name="Pangilinan J."/>
            <person name="Riley R."/>
            <person name="Labutti K."/>
            <person name="Andreopoulos B."/>
            <person name="Lipzen A."/>
            <person name="Chen C."/>
            <person name="Yanf M."/>
            <person name="Daum C."/>
            <person name="Ng V."/>
            <person name="Clum A."/>
            <person name="Steindorff A."/>
            <person name="Ohm R."/>
            <person name="Martin F."/>
            <person name="Silar P."/>
            <person name="Natvig D."/>
            <person name="Lalanne C."/>
            <person name="Gautier V."/>
            <person name="Ament-Velasquez S.L."/>
            <person name="Kruys A."/>
            <person name="Hutchinson M.I."/>
            <person name="Powell A.J."/>
            <person name="Barry K."/>
            <person name="Miller A.N."/>
            <person name="Grigoriev I.V."/>
            <person name="Debuchy R."/>
            <person name="Gladieux P."/>
            <person name="Thoren M.H."/>
            <person name="Johannesson H."/>
        </authorList>
    </citation>
    <scope>NUCLEOTIDE SEQUENCE</scope>
    <source>
        <strain evidence="11">8032-3</strain>
    </source>
</reference>
<comment type="similarity">
    <text evidence="1">Belongs to the TYW3 family.</text>
</comment>
<feature type="domain" description="tRNA wybutosine-synthesizing protein" evidence="10">
    <location>
        <begin position="45"/>
        <end position="299"/>
    </location>
</feature>
<gene>
    <name evidence="11" type="ORF">QBC33DRAFT_533969</name>
</gene>
<dbReference type="GO" id="GO:0032259">
    <property type="term" value="P:methylation"/>
    <property type="evidence" value="ECO:0007669"/>
    <property type="project" value="UniProtKB-KW"/>
</dbReference>
<evidence type="ECO:0000313" key="11">
    <source>
        <dbReference type="EMBL" id="KAK1768864.1"/>
    </source>
</evidence>
<evidence type="ECO:0000256" key="1">
    <source>
        <dbReference type="ARBA" id="ARBA00008569"/>
    </source>
</evidence>
<evidence type="ECO:0000256" key="7">
    <source>
        <dbReference type="ARBA" id="ARBA00030554"/>
    </source>
</evidence>
<keyword evidence="4" id="KW-0808">Transferase</keyword>
<evidence type="ECO:0000256" key="8">
    <source>
        <dbReference type="ARBA" id="ARBA00049202"/>
    </source>
</evidence>
<dbReference type="PANTHER" id="PTHR48418:SF1">
    <property type="entry name" value="TRNA WYBUTOSINE-SYNTHESIZING PROTEIN 3"/>
    <property type="match status" value="1"/>
</dbReference>
<dbReference type="EC" id="2.1.1.282" evidence="2"/>
<dbReference type="RefSeq" id="XP_060285077.1">
    <property type="nucleotide sequence ID" value="XM_060427502.1"/>
</dbReference>
<evidence type="ECO:0000256" key="9">
    <source>
        <dbReference type="SAM" id="MobiDB-lite"/>
    </source>
</evidence>
<dbReference type="GO" id="GO:0008168">
    <property type="term" value="F:methyltransferase activity"/>
    <property type="evidence" value="ECO:0007669"/>
    <property type="project" value="UniProtKB-KW"/>
</dbReference>
<evidence type="ECO:0000256" key="6">
    <source>
        <dbReference type="ARBA" id="ARBA00022694"/>
    </source>
</evidence>
<evidence type="ECO:0000259" key="10">
    <source>
        <dbReference type="Pfam" id="PF02676"/>
    </source>
</evidence>